<feature type="region of interest" description="Disordered" evidence="3">
    <location>
        <begin position="119"/>
        <end position="161"/>
    </location>
</feature>
<dbReference type="PROSITE" id="PS50014">
    <property type="entry name" value="BROMODOMAIN_2"/>
    <property type="match status" value="1"/>
</dbReference>
<evidence type="ECO:0000259" key="5">
    <source>
        <dbReference type="PROSITE" id="PS50014"/>
    </source>
</evidence>
<evidence type="ECO:0000313" key="7">
    <source>
        <dbReference type="EMBL" id="KAG6763573.1"/>
    </source>
</evidence>
<keyword evidence="8" id="KW-1185">Reference proteome</keyword>
<proteinExistence type="predicted"/>
<keyword evidence="4" id="KW-0472">Membrane</keyword>
<feature type="compositionally biased region" description="Basic and acidic residues" evidence="3">
    <location>
        <begin position="136"/>
        <end position="161"/>
    </location>
</feature>
<feature type="region of interest" description="Disordered" evidence="3">
    <location>
        <begin position="429"/>
        <end position="476"/>
    </location>
</feature>
<feature type="compositionally biased region" description="Basic residues" evidence="3">
    <location>
        <begin position="1"/>
        <end position="21"/>
    </location>
</feature>
<feature type="domain" description="NET" evidence="6">
    <location>
        <begin position="349"/>
        <end position="430"/>
    </location>
</feature>
<dbReference type="Pfam" id="PF00439">
    <property type="entry name" value="Bromodomain"/>
    <property type="match status" value="1"/>
</dbReference>
<dbReference type="EMBL" id="JAAWWB010000016">
    <property type="protein sequence ID" value="KAG6763573.1"/>
    <property type="molecule type" value="Genomic_DNA"/>
</dbReference>
<evidence type="ECO:0000313" key="8">
    <source>
        <dbReference type="Proteomes" id="UP000886885"/>
    </source>
</evidence>
<gene>
    <name evidence="7" type="ORF">POTOM_030999</name>
</gene>
<organism evidence="7 8">
    <name type="scientific">Populus tomentosa</name>
    <name type="common">Chinese white poplar</name>
    <dbReference type="NCBI Taxonomy" id="118781"/>
    <lineage>
        <taxon>Eukaryota</taxon>
        <taxon>Viridiplantae</taxon>
        <taxon>Streptophyta</taxon>
        <taxon>Embryophyta</taxon>
        <taxon>Tracheophyta</taxon>
        <taxon>Spermatophyta</taxon>
        <taxon>Magnoliopsida</taxon>
        <taxon>eudicotyledons</taxon>
        <taxon>Gunneridae</taxon>
        <taxon>Pentapetalae</taxon>
        <taxon>rosids</taxon>
        <taxon>fabids</taxon>
        <taxon>Malpighiales</taxon>
        <taxon>Salicaceae</taxon>
        <taxon>Saliceae</taxon>
        <taxon>Populus</taxon>
    </lineage>
</organism>
<feature type="region of interest" description="Disordered" evidence="3">
    <location>
        <begin position="1"/>
        <end position="27"/>
    </location>
</feature>
<dbReference type="Proteomes" id="UP000886885">
    <property type="component" value="Chromosome 8D"/>
</dbReference>
<reference evidence="7" key="1">
    <citation type="journal article" date="2020" name="bioRxiv">
        <title>Hybrid origin of Populus tomentosa Carr. identified through genome sequencing and phylogenomic analysis.</title>
        <authorList>
            <person name="An X."/>
            <person name="Gao K."/>
            <person name="Chen Z."/>
            <person name="Li J."/>
            <person name="Yang X."/>
            <person name="Yang X."/>
            <person name="Zhou J."/>
            <person name="Guo T."/>
            <person name="Zhao T."/>
            <person name="Huang S."/>
            <person name="Miao D."/>
            <person name="Khan W.U."/>
            <person name="Rao P."/>
            <person name="Ye M."/>
            <person name="Lei B."/>
            <person name="Liao W."/>
            <person name="Wang J."/>
            <person name="Ji L."/>
            <person name="Li Y."/>
            <person name="Guo B."/>
            <person name="Mustafa N.S."/>
            <person name="Li S."/>
            <person name="Yun Q."/>
            <person name="Keller S.R."/>
            <person name="Mao J."/>
            <person name="Zhang R."/>
            <person name="Strauss S.H."/>
        </authorList>
    </citation>
    <scope>NUCLEOTIDE SEQUENCE</scope>
    <source>
        <strain evidence="7">GM15</strain>
        <tissue evidence="7">Leaf</tissue>
    </source>
</reference>
<accession>A0A8X7Z3B2</accession>
<dbReference type="AlphaFoldDB" id="A0A8X7Z3B2"/>
<dbReference type="InterPro" id="IPR001487">
    <property type="entry name" value="Bromodomain"/>
</dbReference>
<evidence type="ECO:0000256" key="3">
    <source>
        <dbReference type="SAM" id="MobiDB-lite"/>
    </source>
</evidence>
<comment type="caution">
    <text evidence="7">The sequence shown here is derived from an EMBL/GenBank/DDBJ whole genome shotgun (WGS) entry which is preliminary data.</text>
</comment>
<feature type="compositionally biased region" description="Basic residues" evidence="3">
    <location>
        <begin position="466"/>
        <end position="476"/>
    </location>
</feature>
<protein>
    <recommendedName>
        <fullName evidence="9">Transcription factor GTE6</fullName>
    </recommendedName>
</protein>
<dbReference type="Pfam" id="PF17035">
    <property type="entry name" value="BET"/>
    <property type="match status" value="1"/>
</dbReference>
<evidence type="ECO:0000256" key="2">
    <source>
        <dbReference type="SAM" id="Coils"/>
    </source>
</evidence>
<feature type="domain" description="Bromo" evidence="5">
    <location>
        <begin position="181"/>
        <end position="280"/>
    </location>
</feature>
<feature type="compositionally biased region" description="Low complexity" evidence="3">
    <location>
        <begin position="437"/>
        <end position="452"/>
    </location>
</feature>
<feature type="transmembrane region" description="Helical" evidence="4">
    <location>
        <begin position="37"/>
        <end position="61"/>
    </location>
</feature>
<dbReference type="PANTHER" id="PTHR45926">
    <property type="entry name" value="OSJNBA0053K19.4 PROTEIN"/>
    <property type="match status" value="1"/>
</dbReference>
<evidence type="ECO:0000256" key="1">
    <source>
        <dbReference type="PROSITE-ProRule" id="PRU00035"/>
    </source>
</evidence>
<evidence type="ECO:0000256" key="4">
    <source>
        <dbReference type="SAM" id="Phobius"/>
    </source>
</evidence>
<feature type="compositionally biased region" description="Low complexity" evidence="3">
    <location>
        <begin position="122"/>
        <end position="135"/>
    </location>
</feature>
<dbReference type="InterPro" id="IPR027353">
    <property type="entry name" value="NET_dom"/>
</dbReference>
<keyword evidence="4" id="KW-0812">Transmembrane</keyword>
<dbReference type="SMART" id="SM00297">
    <property type="entry name" value="BROMO"/>
    <property type="match status" value="1"/>
</dbReference>
<evidence type="ECO:0000259" key="6">
    <source>
        <dbReference type="PROSITE" id="PS51525"/>
    </source>
</evidence>
<feature type="coiled-coil region" evidence="2">
    <location>
        <begin position="88"/>
        <end position="115"/>
    </location>
</feature>
<evidence type="ECO:0008006" key="9">
    <source>
        <dbReference type="Google" id="ProtNLM"/>
    </source>
</evidence>
<keyword evidence="2" id="KW-0175">Coiled coil</keyword>
<dbReference type="PROSITE" id="PS51525">
    <property type="entry name" value="NET"/>
    <property type="match status" value="1"/>
</dbReference>
<keyword evidence="1" id="KW-0103">Bromodomain</keyword>
<sequence length="476" mass="54240">MTIYHKKTRRNGNNPKKKKREKFAGQRVGKRDRAVSLRLACSVTSTTPCTVPVYIIVYLQLNSNQMEAISPSIVDSGNLPIRNPDAEAEGFKHSVDEILQKVDKLEQRVNEVEQFYLKNTSKKQQSGSSKGGSSTVKDKDKERHIPSIRKQQQDASKREAAAAKRMQELMRQFGTILRQITQHKWAWPFMQPVDVKGLGLHDYYEVKSYHPSQYPIPSTSTISEITWSTVIDKPMDFSTIKNQMEAKDGTGYKNVREICADVRLVFKNAMKYNDERSDVHVMAKTLLGKFEEKWLQFLPKVTEEEKRREEEEAEAQLDMQLAQEAAHAKMARDLGNELYEVDMHLEELREMVVQKCRKMSTEEKRKLGAALTRLSPEDLTKALEIVAQNNPGFQATAEEVDLDIDAQSETTLWRLKFFVKDALEVQGKSAASAGGRNNNNNSNTPSNNNNNNNKRKREICDAIAKTAKKRSKKPSS</sequence>
<dbReference type="OrthoDB" id="21449at2759"/>
<keyword evidence="4" id="KW-1133">Transmembrane helix</keyword>
<name>A0A8X7Z3B2_POPTO</name>